<feature type="transmembrane region" description="Helical" evidence="2">
    <location>
        <begin position="48"/>
        <end position="70"/>
    </location>
</feature>
<dbReference type="SUPFAM" id="SSF111331">
    <property type="entry name" value="NAD kinase/diacylglycerol kinase-like"/>
    <property type="match status" value="1"/>
</dbReference>
<dbReference type="GO" id="GO:0016301">
    <property type="term" value="F:kinase activity"/>
    <property type="evidence" value="ECO:0007669"/>
    <property type="project" value="UniProtKB-KW"/>
</dbReference>
<reference evidence="4 5" key="1">
    <citation type="submission" date="2018-12" db="EMBL/GenBank/DDBJ databases">
        <title>Complete genome sequence of Streptomyces ficellus NRRL8067, the producer of ficellomycin, feldamycin and nojirimycin.</title>
        <authorList>
            <person name="Zhang H."/>
            <person name="Yue R."/>
            <person name="Liu Y."/>
            <person name="Li M."/>
            <person name="Mu H."/>
            <person name="Zhang J."/>
        </authorList>
    </citation>
    <scope>NUCLEOTIDE SEQUENCE [LARGE SCALE GENOMIC DNA]</scope>
    <source>
        <strain evidence="4 5">NRRL 8067</strain>
    </source>
</reference>
<dbReference type="OrthoDB" id="3208200at2"/>
<feature type="transmembrane region" description="Helical" evidence="2">
    <location>
        <begin position="77"/>
        <end position="97"/>
    </location>
</feature>
<accession>A0A6I6FSZ0</accession>
<keyword evidence="4" id="KW-0808">Transferase</keyword>
<dbReference type="KEGG" id="sfic:EIZ62_19065"/>
<dbReference type="SMART" id="SM00046">
    <property type="entry name" value="DAGKc"/>
    <property type="match status" value="1"/>
</dbReference>
<sequence>MGSRHRRPNGAPEAGVRGDRGAAYARVAVLLLLGGVLAPLIAAGLRSVLWVLVGVAGLAVAAVGVWWALAHTGPVRIAGTVLAVAAPLTVLALYATADLLGPALLSLGLLVLAVITARSALAPAPTTSGQAAAAPRRPWVLMNRRSGGGKVDRFHLVEKARAAGCRVHVLEPGQDVTALARRAVSDGADLLAVAGGDGTQALVADVAAQHDVPFAVIPAGTRNHFALDLGLDREDPVAALEALTGGVEIRVDLGYAADRVFVNNASFGTYASVVDDPAYRDAKARTVWQTLPGLLTGENAPALRMTADGRRLDGLQALLVSNNPYGRVVDVSHPGRRERLDTGLLGVACVRVGSTAEAARLASRPRSGGLVRLSADEVAVETDTTTMPVGIDGEHVVLPCPVVCRIAPGALRVRVPRHRPGASRSRGAAADWPRVARLAFGRPSPRREEPGPAGGGEAGEPPGGPGPFSGATRAPRERWTWGPIGWRDTS</sequence>
<dbReference type="Proteomes" id="UP000422572">
    <property type="component" value="Chromosome"/>
</dbReference>
<feature type="region of interest" description="Disordered" evidence="1">
    <location>
        <begin position="418"/>
        <end position="490"/>
    </location>
</feature>
<keyword evidence="4" id="KW-0418">Kinase</keyword>
<keyword evidence="5" id="KW-1185">Reference proteome</keyword>
<dbReference type="Gene3D" id="2.60.200.40">
    <property type="match status" value="1"/>
</dbReference>
<evidence type="ECO:0000313" key="5">
    <source>
        <dbReference type="Proteomes" id="UP000422572"/>
    </source>
</evidence>
<dbReference type="InterPro" id="IPR017438">
    <property type="entry name" value="ATP-NAD_kinase_N"/>
</dbReference>
<dbReference type="InterPro" id="IPR016064">
    <property type="entry name" value="NAD/diacylglycerol_kinase_sf"/>
</dbReference>
<evidence type="ECO:0000256" key="2">
    <source>
        <dbReference type="SAM" id="Phobius"/>
    </source>
</evidence>
<dbReference type="Pfam" id="PF00781">
    <property type="entry name" value="DAGK_cat"/>
    <property type="match status" value="1"/>
</dbReference>
<gene>
    <name evidence="4" type="ORF">EIZ62_19065</name>
</gene>
<evidence type="ECO:0000256" key="1">
    <source>
        <dbReference type="SAM" id="MobiDB-lite"/>
    </source>
</evidence>
<dbReference type="Gene3D" id="3.40.50.10330">
    <property type="entry name" value="Probable inorganic polyphosphate/atp-NAD kinase, domain 1"/>
    <property type="match status" value="1"/>
</dbReference>
<feature type="domain" description="DAGKc" evidence="3">
    <location>
        <begin position="133"/>
        <end position="260"/>
    </location>
</feature>
<keyword evidence="2" id="KW-1133">Transmembrane helix</keyword>
<dbReference type="AlphaFoldDB" id="A0A6I6FSZ0"/>
<dbReference type="RefSeq" id="WP_156693832.1">
    <property type="nucleotide sequence ID" value="NZ_CP034279.1"/>
</dbReference>
<organism evidence="4 5">
    <name type="scientific">Streptomyces ficellus</name>
    <dbReference type="NCBI Taxonomy" id="1977088"/>
    <lineage>
        <taxon>Bacteria</taxon>
        <taxon>Bacillati</taxon>
        <taxon>Actinomycetota</taxon>
        <taxon>Actinomycetes</taxon>
        <taxon>Kitasatosporales</taxon>
        <taxon>Streptomycetaceae</taxon>
        <taxon>Streptomyces</taxon>
    </lineage>
</organism>
<keyword evidence="2" id="KW-0472">Membrane</keyword>
<feature type="transmembrane region" description="Helical" evidence="2">
    <location>
        <begin position="21"/>
        <end position="42"/>
    </location>
</feature>
<name>A0A6I6FSZ0_9ACTN</name>
<dbReference type="PROSITE" id="PS50146">
    <property type="entry name" value="DAGK"/>
    <property type="match status" value="1"/>
</dbReference>
<dbReference type="EMBL" id="CP034279">
    <property type="protein sequence ID" value="QGV80106.1"/>
    <property type="molecule type" value="Genomic_DNA"/>
</dbReference>
<proteinExistence type="predicted"/>
<evidence type="ECO:0000259" key="3">
    <source>
        <dbReference type="PROSITE" id="PS50146"/>
    </source>
</evidence>
<dbReference type="InterPro" id="IPR001206">
    <property type="entry name" value="Diacylglycerol_kinase_cat_dom"/>
</dbReference>
<keyword evidence="2" id="KW-0812">Transmembrane</keyword>
<protein>
    <submittedName>
        <fullName evidence="4">Diacylglycerol kinase</fullName>
    </submittedName>
</protein>
<evidence type="ECO:0000313" key="4">
    <source>
        <dbReference type="EMBL" id="QGV80106.1"/>
    </source>
</evidence>